<evidence type="ECO:0000256" key="1">
    <source>
        <dbReference type="ARBA" id="ARBA00022729"/>
    </source>
</evidence>
<feature type="transmembrane region" description="Helical" evidence="2">
    <location>
        <begin position="25"/>
        <end position="49"/>
    </location>
</feature>
<keyword evidence="2" id="KW-1133">Transmembrane helix</keyword>
<dbReference type="AlphaFoldDB" id="A0A8H6TU00"/>
<comment type="caution">
    <text evidence="4">The sequence shown here is derived from an EMBL/GenBank/DDBJ whole genome shotgun (WGS) entry which is preliminary data.</text>
</comment>
<feature type="transmembrane region" description="Helical" evidence="2">
    <location>
        <begin position="197"/>
        <end position="216"/>
    </location>
</feature>
<name>A0A8H6TU00_MYCCL</name>
<proteinExistence type="predicted"/>
<accession>A0A8H6TU00</accession>
<organism evidence="4 5">
    <name type="scientific">Mycena chlorophos</name>
    <name type="common">Agaric fungus</name>
    <name type="synonym">Agaricus chlorophos</name>
    <dbReference type="NCBI Taxonomy" id="658473"/>
    <lineage>
        <taxon>Eukaryota</taxon>
        <taxon>Fungi</taxon>
        <taxon>Dikarya</taxon>
        <taxon>Basidiomycota</taxon>
        <taxon>Agaricomycotina</taxon>
        <taxon>Agaricomycetes</taxon>
        <taxon>Agaricomycetidae</taxon>
        <taxon>Agaricales</taxon>
        <taxon>Marasmiineae</taxon>
        <taxon>Mycenaceae</taxon>
        <taxon>Mycena</taxon>
    </lineage>
</organism>
<dbReference type="Pfam" id="PF10342">
    <property type="entry name" value="Kre9_KNH"/>
    <property type="match status" value="1"/>
</dbReference>
<keyword evidence="2" id="KW-0812">Transmembrane</keyword>
<feature type="domain" description="Yeast cell wall synthesis Kre9/Knh1-like N-terminal" evidence="3">
    <location>
        <begin position="52"/>
        <end position="142"/>
    </location>
</feature>
<dbReference type="OrthoDB" id="2581067at2759"/>
<keyword evidence="5" id="KW-1185">Reference proteome</keyword>
<dbReference type="Proteomes" id="UP000613580">
    <property type="component" value="Unassembled WGS sequence"/>
</dbReference>
<keyword evidence="1" id="KW-0732">Signal</keyword>
<dbReference type="EMBL" id="JACAZE010000001">
    <property type="protein sequence ID" value="KAF7322722.1"/>
    <property type="molecule type" value="Genomic_DNA"/>
</dbReference>
<evidence type="ECO:0000256" key="2">
    <source>
        <dbReference type="SAM" id="Phobius"/>
    </source>
</evidence>
<evidence type="ECO:0000313" key="5">
    <source>
        <dbReference type="Proteomes" id="UP000613580"/>
    </source>
</evidence>
<evidence type="ECO:0000313" key="4">
    <source>
        <dbReference type="EMBL" id="KAF7322722.1"/>
    </source>
</evidence>
<reference evidence="4" key="1">
    <citation type="submission" date="2020-05" db="EMBL/GenBank/DDBJ databases">
        <title>Mycena genomes resolve the evolution of fungal bioluminescence.</title>
        <authorList>
            <person name="Tsai I.J."/>
        </authorList>
    </citation>
    <scope>NUCLEOTIDE SEQUENCE</scope>
    <source>
        <strain evidence="4">110903Hualien_Pintung</strain>
    </source>
</reference>
<dbReference type="InterPro" id="IPR018466">
    <property type="entry name" value="Kre9/Knh1-like_N"/>
</dbReference>
<keyword evidence="2" id="KW-0472">Membrane</keyword>
<protein>
    <recommendedName>
        <fullName evidence="3">Yeast cell wall synthesis Kre9/Knh1-like N-terminal domain-containing protein</fullName>
    </recommendedName>
</protein>
<evidence type="ECO:0000259" key="3">
    <source>
        <dbReference type="Pfam" id="PF10342"/>
    </source>
</evidence>
<gene>
    <name evidence="4" type="ORF">HMN09_00051000</name>
</gene>
<sequence>MDEGRTEAGLAVTSPPLSPHTHPGAVMLLLRCCLLLAAALSPASAYFVVTAPSLYDQWVNGETHQVSWVKGSNDGVTSFDIEMSQLSAQGLSLIAKNVPSADSSQKSINIQLTDVPPGDDYFLLFVNSTNGVMYAVSPRFSVLASGASGNMSSSLNSKASTVTVSGSPNPTQAFATTFALAASGARRLAAPLLPQQTLGLSSAVLGCVLGALWTLIY</sequence>